<dbReference type="PRINTS" id="PR00418">
    <property type="entry name" value="TPI2FAMILY"/>
</dbReference>
<name>B8C9P0_THAPS</name>
<dbReference type="InterPro" id="IPR013760">
    <property type="entry name" value="Topo_IIA-like_dom_sf"/>
</dbReference>
<dbReference type="InterPro" id="IPR001154">
    <property type="entry name" value="TopoII_euk"/>
</dbReference>
<dbReference type="GO" id="GO:0000712">
    <property type="term" value="P:resolution of meiotic recombination intermediates"/>
    <property type="evidence" value="ECO:0000318"/>
    <property type="project" value="GO_Central"/>
</dbReference>
<comment type="catalytic activity">
    <reaction evidence="1 13 14">
        <text>ATP-dependent breakage, passage and rejoining of double-stranded DNA.</text>
        <dbReference type="EC" id="5.6.2.2"/>
    </reaction>
</comment>
<dbReference type="GO" id="GO:0005524">
    <property type="term" value="F:ATP binding"/>
    <property type="evidence" value="ECO:0007669"/>
    <property type="project" value="UniProtKB-UniRule"/>
</dbReference>
<evidence type="ECO:0000256" key="5">
    <source>
        <dbReference type="ARBA" id="ARBA00011080"/>
    </source>
</evidence>
<dbReference type="InterPro" id="IPR020568">
    <property type="entry name" value="Ribosomal_Su5_D2-typ_SF"/>
</dbReference>
<dbReference type="HOGENOM" id="CLU_001935_1_0_1"/>
<dbReference type="Gene3D" id="3.40.50.670">
    <property type="match status" value="1"/>
</dbReference>
<evidence type="ECO:0000259" key="17">
    <source>
        <dbReference type="PROSITE" id="PS52040"/>
    </source>
</evidence>
<keyword evidence="11 13" id="KW-0238">DNA-binding</keyword>
<dbReference type="Gene3D" id="3.30.565.10">
    <property type="entry name" value="Histidine kinase-like ATPase, C-terminal domain"/>
    <property type="match status" value="1"/>
</dbReference>
<dbReference type="InterPro" id="IPR013506">
    <property type="entry name" value="Topo_IIA_bsu_dom2"/>
</dbReference>
<feature type="coiled-coil region" evidence="15">
    <location>
        <begin position="1013"/>
        <end position="1040"/>
    </location>
</feature>
<evidence type="ECO:0000256" key="11">
    <source>
        <dbReference type="ARBA" id="ARBA00023125"/>
    </source>
</evidence>
<dbReference type="GO" id="GO:0005634">
    <property type="term" value="C:nucleus"/>
    <property type="evidence" value="ECO:0000318"/>
    <property type="project" value="GO_Central"/>
</dbReference>
<dbReference type="FunFam" id="3.30.1360.40:FF:000003">
    <property type="entry name" value="DNA topoisomerase 2"/>
    <property type="match status" value="1"/>
</dbReference>
<dbReference type="FunFam" id="3.40.50.670:FF:000001">
    <property type="entry name" value="DNA topoisomerase 2"/>
    <property type="match status" value="2"/>
</dbReference>
<comment type="subunit">
    <text evidence="14">Homodimer.</text>
</comment>
<dbReference type="FunFam" id="3.90.199.10:FF:000002">
    <property type="entry name" value="DNA topoisomerase 2"/>
    <property type="match status" value="1"/>
</dbReference>
<dbReference type="PROSITE" id="PS52040">
    <property type="entry name" value="TOPO_IIA"/>
    <property type="match status" value="1"/>
</dbReference>
<dbReference type="InterPro" id="IPR013757">
    <property type="entry name" value="Topo_IIA_A_a_sf"/>
</dbReference>
<dbReference type="InterPro" id="IPR034157">
    <property type="entry name" value="TOPRIM_TopoII"/>
</dbReference>
<dbReference type="PRINTS" id="PR01158">
    <property type="entry name" value="TOPISMRASEII"/>
</dbReference>
<evidence type="ECO:0000256" key="14">
    <source>
        <dbReference type="RuleBase" id="RU362094"/>
    </source>
</evidence>
<evidence type="ECO:0000256" key="6">
    <source>
        <dbReference type="ARBA" id="ARBA00022723"/>
    </source>
</evidence>
<dbReference type="FunFam" id="3.30.230.10:FF:000008">
    <property type="entry name" value="DNA topoisomerase 2"/>
    <property type="match status" value="1"/>
</dbReference>
<dbReference type="GO" id="GO:0009507">
    <property type="term" value="C:chloroplast"/>
    <property type="evidence" value="ECO:0007669"/>
    <property type="project" value="UniProtKB-SubCell"/>
</dbReference>
<evidence type="ECO:0000256" key="2">
    <source>
        <dbReference type="ARBA" id="ARBA00001913"/>
    </source>
</evidence>
<evidence type="ECO:0000256" key="1">
    <source>
        <dbReference type="ARBA" id="ARBA00000185"/>
    </source>
</evidence>
<dbReference type="KEGG" id="tps:THAPSDRAFT_36522"/>
<feature type="active site" description="O-(5'-phospho-DNA)-tyrosine intermediate" evidence="13">
    <location>
        <position position="783"/>
    </location>
</feature>
<comment type="similarity">
    <text evidence="5 14">Belongs to the type II topoisomerase family.</text>
</comment>
<dbReference type="AlphaFoldDB" id="B8C9P0"/>
<accession>B8C9P0</accession>
<dbReference type="PROSITE" id="PS50880">
    <property type="entry name" value="TOPRIM"/>
    <property type="match status" value="1"/>
</dbReference>
<dbReference type="SMART" id="SM00434">
    <property type="entry name" value="TOP4c"/>
    <property type="match status" value="1"/>
</dbReference>
<feature type="non-terminal residue" evidence="18">
    <location>
        <position position="1"/>
    </location>
</feature>
<evidence type="ECO:0000256" key="4">
    <source>
        <dbReference type="ARBA" id="ARBA00004229"/>
    </source>
</evidence>
<dbReference type="InterPro" id="IPR018522">
    <property type="entry name" value="TopoIIA_CS"/>
</dbReference>
<dbReference type="FunFam" id="3.30.1490.30:FF:000001">
    <property type="entry name" value="DNA topoisomerase 2"/>
    <property type="match status" value="1"/>
</dbReference>
<dbReference type="Gene3D" id="3.30.1490.30">
    <property type="match status" value="1"/>
</dbReference>
<dbReference type="SMART" id="SM00433">
    <property type="entry name" value="TOP2c"/>
    <property type="match status" value="1"/>
</dbReference>
<dbReference type="PANTHER" id="PTHR10169">
    <property type="entry name" value="DNA TOPOISOMERASE/GYRASE"/>
    <property type="match status" value="1"/>
</dbReference>
<dbReference type="SUPFAM" id="SSF54211">
    <property type="entry name" value="Ribosomal protein S5 domain 2-like"/>
    <property type="match status" value="1"/>
</dbReference>
<dbReference type="Pfam" id="PF01751">
    <property type="entry name" value="Toprim"/>
    <property type="match status" value="1"/>
</dbReference>
<dbReference type="InterPro" id="IPR002205">
    <property type="entry name" value="Topo_IIA_dom_A"/>
</dbReference>
<sequence length="1172" mass="132288">KTIEETYQMKTQLEHILLRPDTYIGSTEPLTQPMFVLSTTTNTPPSPPRIIQREVTYTPGFLKIYDEIIVNAADNKQRDPNMDRLDVDIDVEGGVISVCNNGKGIPVVIHKDQGCYVPTMIFGHLLTGSNFDDDEMKTTGGRNGYGAKLANIFSTEFIVECVDSNEGLKFKQVFRNNMHKTEEPKIKKCSASEMKKGDYTKITFKPDFEKFSMTRLNEDAVGLLAKRAYDIAGTMGSKEGKKLSVYLNGKKLSVKGFKSYLALFDGINPPAAYEKVGDRWEVGISVSDGSFQQISFVNSISTTKGGGHVDHIAEMVVTRLKDLVKKKNKGGAHVKPAQIKNHLSIFVNCLVENPKFDSQTKENLTTKKSTFRSEVQLSEKFLKQVDKCGVVDSIMAYAKFKEGQALKRKGGTKKNKLTGITKLDDANHAGTAKSKDCTLIITEGDSAKSLAVSGLSVVGRDFYGVFPLKGKPLNVRDATHFQIMKNEEISNLVAIMGLKFDTTYTEENIKSLRYGHLMIMTDQDHDGSHIKGLIINFLHKFWPSLLDIPDFLMQFITPIVKCTKGKKFHTFFTLPEYEEWKEGTGNDAKGWTIKYYKGLGTSTSSEAKEYFSNLDIHEIIFNEISDCIPSTGSALIDMAFSKSKVEERKKWLNRVEKDTFLNYRDAQRNGVNHSEFVNRELVLFSQYDNVRSIPHIMDGFKPSQRKVLYACFKKKLKAEIKVAQLAGYIGEHSAYHHGDMSLNGTIIGMAQSYCGSNNLNLLYPSGQFGTRRMGGKDHASARYIFTRLEKIARAIFHPDDDALLNYLNDDGLSIEPEYYMPVIPMVLVNGSDGIGTGWSSTIQNHDPREVIANIKKMINGEEPELMHPHFAGFTGEITAESGSREGSYIVEGKIERTGDTTLLITELPVGKWTQNYKAFLEGLMSGTDKDPSEISDFKENHTDTTVSFTVTATEENINKFEYGKGGLLKKFKLSTTMSTANMHLFSEDGKIVKYNGSVDILRTFFHHRLEYYVKRKDMLLEKLRRELKVYDNKARFVEEVYKGDLVVSNRKRSELLFELRDKEYDIYPKESNQAETDDEDESMESVEENASDAELAKGYEYLLGMKIWSLTFERAKELRRQKTEKAEDVEKLEGTSPEAIWQTDLDAIEEALDERDVELNAKAKKKLKAQPK</sequence>
<keyword evidence="9" id="KW-0460">Magnesium</keyword>
<dbReference type="Proteomes" id="UP000001449">
    <property type="component" value="Chromosome 10"/>
</dbReference>
<evidence type="ECO:0000256" key="7">
    <source>
        <dbReference type="ARBA" id="ARBA00022741"/>
    </source>
</evidence>
<dbReference type="InterPro" id="IPR001241">
    <property type="entry name" value="Topo_IIA"/>
</dbReference>
<dbReference type="FunFam" id="1.10.268.10:FF:000024">
    <property type="match status" value="1"/>
</dbReference>
<dbReference type="PROSITE" id="PS00177">
    <property type="entry name" value="TOPOISOMERASE_II"/>
    <property type="match status" value="1"/>
</dbReference>
<feature type="domain" description="Toprim" evidence="16">
    <location>
        <begin position="437"/>
        <end position="553"/>
    </location>
</feature>
<evidence type="ECO:0000259" key="16">
    <source>
        <dbReference type="PROSITE" id="PS50880"/>
    </source>
</evidence>
<dbReference type="GO" id="GO:0046872">
    <property type="term" value="F:metal ion binding"/>
    <property type="evidence" value="ECO:0007669"/>
    <property type="project" value="UniProtKB-KW"/>
</dbReference>
<dbReference type="InterPro" id="IPR013759">
    <property type="entry name" value="Topo_IIA_B_C"/>
</dbReference>
<dbReference type="SUPFAM" id="SSF56719">
    <property type="entry name" value="Type II DNA topoisomerase"/>
    <property type="match status" value="1"/>
</dbReference>
<dbReference type="InterPro" id="IPR050634">
    <property type="entry name" value="DNA_Topoisomerase_II"/>
</dbReference>
<evidence type="ECO:0000256" key="3">
    <source>
        <dbReference type="ARBA" id="ARBA00001946"/>
    </source>
</evidence>
<dbReference type="GO" id="GO:0000819">
    <property type="term" value="P:sister chromatid segregation"/>
    <property type="evidence" value="ECO:0000318"/>
    <property type="project" value="GO_Central"/>
</dbReference>
<dbReference type="InterPro" id="IPR013758">
    <property type="entry name" value="Topo_IIA_A/C_ab"/>
</dbReference>
<organism evidence="18 19">
    <name type="scientific">Thalassiosira pseudonana</name>
    <name type="common">Marine diatom</name>
    <name type="synonym">Cyclotella nana</name>
    <dbReference type="NCBI Taxonomy" id="35128"/>
    <lineage>
        <taxon>Eukaryota</taxon>
        <taxon>Sar</taxon>
        <taxon>Stramenopiles</taxon>
        <taxon>Ochrophyta</taxon>
        <taxon>Bacillariophyta</taxon>
        <taxon>Coscinodiscophyceae</taxon>
        <taxon>Thalassiosirophycidae</taxon>
        <taxon>Thalassiosirales</taxon>
        <taxon>Thalassiosiraceae</taxon>
        <taxon>Thalassiosira</taxon>
    </lineage>
</organism>
<dbReference type="CDD" id="cd03481">
    <property type="entry name" value="TopoIIA_Trans_ScTopoIIA"/>
    <property type="match status" value="1"/>
</dbReference>
<dbReference type="FunFam" id="3.30.565.10:FF:000004">
    <property type="entry name" value="DNA topoisomerase 2"/>
    <property type="match status" value="1"/>
</dbReference>
<comment type="cofactor">
    <cofactor evidence="3">
        <name>Mg(2+)</name>
        <dbReference type="ChEBI" id="CHEBI:18420"/>
    </cofactor>
</comment>
<dbReference type="eggNOG" id="KOG0355">
    <property type="taxonomic scope" value="Eukaryota"/>
</dbReference>
<dbReference type="EMBL" id="CM000646">
    <property type="protein sequence ID" value="EED89892.1"/>
    <property type="molecule type" value="Genomic_DNA"/>
</dbReference>
<dbReference type="InParanoid" id="B8C9P0"/>
<dbReference type="Gene3D" id="3.30.230.10">
    <property type="match status" value="1"/>
</dbReference>
<dbReference type="PaxDb" id="35128-Thaps36522"/>
<evidence type="ECO:0000256" key="9">
    <source>
        <dbReference type="ARBA" id="ARBA00022842"/>
    </source>
</evidence>
<comment type="cofactor">
    <cofactor evidence="2">
        <name>Ca(2+)</name>
        <dbReference type="ChEBI" id="CHEBI:29108"/>
    </cofactor>
</comment>
<dbReference type="Pfam" id="PF00204">
    <property type="entry name" value="DNA_gyraseB"/>
    <property type="match status" value="1"/>
</dbReference>
<evidence type="ECO:0000256" key="13">
    <source>
        <dbReference type="PROSITE-ProRule" id="PRU01384"/>
    </source>
</evidence>
<feature type="non-terminal residue" evidence="18">
    <location>
        <position position="1172"/>
    </location>
</feature>
<comment type="function">
    <text evidence="14">Control of topological states of DNA by transient breakage and subsequent rejoining of DNA strands. Topoisomerase II makes double-strand breaks.</text>
</comment>
<dbReference type="SMR" id="B8C9P0"/>
<protein>
    <recommendedName>
        <fullName evidence="14">DNA topoisomerase 2</fullName>
        <ecNumber evidence="14">5.6.2.2</ecNumber>
    </recommendedName>
</protein>
<evidence type="ECO:0000313" key="19">
    <source>
        <dbReference type="Proteomes" id="UP000001449"/>
    </source>
</evidence>
<dbReference type="RefSeq" id="XP_002292696.1">
    <property type="nucleotide sequence ID" value="XM_002292660.1"/>
</dbReference>
<dbReference type="Gene3D" id="3.90.199.10">
    <property type="entry name" value="Topoisomerase II, domain 5"/>
    <property type="match status" value="1"/>
</dbReference>
<dbReference type="PANTHER" id="PTHR10169:SF38">
    <property type="entry name" value="DNA TOPOISOMERASE 2"/>
    <property type="match status" value="1"/>
</dbReference>
<dbReference type="GO" id="GO:0003677">
    <property type="term" value="F:DNA binding"/>
    <property type="evidence" value="ECO:0007669"/>
    <property type="project" value="UniProtKB-UniRule"/>
</dbReference>
<keyword evidence="10 13" id="KW-0799">Topoisomerase</keyword>
<dbReference type="GeneID" id="7446883"/>
<gene>
    <name evidence="18" type="primary">TOP2</name>
    <name evidence="18" type="ORF">THAPSDRAFT_36522</name>
</gene>
<dbReference type="CDD" id="cd03365">
    <property type="entry name" value="TOPRIM_TopoIIA"/>
    <property type="match status" value="1"/>
</dbReference>
<keyword evidence="8 14" id="KW-0067">ATP-binding</keyword>
<evidence type="ECO:0000256" key="12">
    <source>
        <dbReference type="ARBA" id="ARBA00023235"/>
    </source>
</evidence>
<dbReference type="InterPro" id="IPR036890">
    <property type="entry name" value="HATPase_C_sf"/>
</dbReference>
<evidence type="ECO:0000313" key="18">
    <source>
        <dbReference type="EMBL" id="EED89892.1"/>
    </source>
</evidence>
<dbReference type="OMA" id="DVKPHMI"/>
<reference evidence="18 19" key="1">
    <citation type="journal article" date="2004" name="Science">
        <title>The genome of the diatom Thalassiosira pseudonana: ecology, evolution, and metabolism.</title>
        <authorList>
            <person name="Armbrust E.V."/>
            <person name="Berges J.A."/>
            <person name="Bowler C."/>
            <person name="Green B.R."/>
            <person name="Martinez D."/>
            <person name="Putnam N.H."/>
            <person name="Zhou S."/>
            <person name="Allen A.E."/>
            <person name="Apt K.E."/>
            <person name="Bechner M."/>
            <person name="Brzezinski M.A."/>
            <person name="Chaal B.K."/>
            <person name="Chiovitti A."/>
            <person name="Davis A.K."/>
            <person name="Demarest M.S."/>
            <person name="Detter J.C."/>
            <person name="Glavina T."/>
            <person name="Goodstein D."/>
            <person name="Hadi M.Z."/>
            <person name="Hellsten U."/>
            <person name="Hildebrand M."/>
            <person name="Jenkins B.D."/>
            <person name="Jurka J."/>
            <person name="Kapitonov V.V."/>
            <person name="Kroger N."/>
            <person name="Lau W.W."/>
            <person name="Lane T.W."/>
            <person name="Larimer F.W."/>
            <person name="Lippmeier J.C."/>
            <person name="Lucas S."/>
            <person name="Medina M."/>
            <person name="Montsant A."/>
            <person name="Obornik M."/>
            <person name="Parker M.S."/>
            <person name="Palenik B."/>
            <person name="Pazour G.J."/>
            <person name="Richardson P.M."/>
            <person name="Rynearson T.A."/>
            <person name="Saito M.A."/>
            <person name="Schwartz D.C."/>
            <person name="Thamatrakoln K."/>
            <person name="Valentin K."/>
            <person name="Vardi A."/>
            <person name="Wilkerson F.P."/>
            <person name="Rokhsar D.S."/>
        </authorList>
    </citation>
    <scope>NUCLEOTIDE SEQUENCE [LARGE SCALE GENOMIC DNA]</scope>
    <source>
        <strain evidence="18 19">CCMP1335</strain>
    </source>
</reference>
<keyword evidence="19" id="KW-1185">Reference proteome</keyword>
<keyword evidence="7 14" id="KW-0547">Nucleotide-binding</keyword>
<evidence type="ECO:0000256" key="10">
    <source>
        <dbReference type="ARBA" id="ARBA00023029"/>
    </source>
</evidence>
<evidence type="ECO:0000256" key="15">
    <source>
        <dbReference type="SAM" id="Coils"/>
    </source>
</evidence>
<dbReference type="FunCoup" id="B8C9P0">
    <property type="interactions" value="311"/>
</dbReference>
<dbReference type="InterPro" id="IPR014721">
    <property type="entry name" value="Ribsml_uS5_D2-typ_fold_subgr"/>
</dbReference>
<feature type="domain" description="Topo IIA-type catalytic" evidence="17">
    <location>
        <begin position="693"/>
        <end position="1145"/>
    </location>
</feature>
<dbReference type="InterPro" id="IPR006171">
    <property type="entry name" value="TOPRIM_dom"/>
</dbReference>
<dbReference type="SUPFAM" id="SSF55874">
    <property type="entry name" value="ATPase domain of HSP90 chaperone/DNA topoisomerase II/histidine kinase"/>
    <property type="match status" value="1"/>
</dbReference>
<keyword evidence="12 13" id="KW-0413">Isomerase</keyword>
<dbReference type="Gene3D" id="1.10.268.10">
    <property type="entry name" value="Topoisomerase, domain 3"/>
    <property type="match status" value="1"/>
</dbReference>
<evidence type="ECO:0000256" key="8">
    <source>
        <dbReference type="ARBA" id="ARBA00022840"/>
    </source>
</evidence>
<dbReference type="STRING" id="35128.B8C9P0"/>
<dbReference type="InterPro" id="IPR003594">
    <property type="entry name" value="HATPase_dom"/>
</dbReference>
<dbReference type="GO" id="GO:0006265">
    <property type="term" value="P:DNA topological change"/>
    <property type="evidence" value="ECO:0007669"/>
    <property type="project" value="UniProtKB-UniRule"/>
</dbReference>
<dbReference type="Pfam" id="PF02518">
    <property type="entry name" value="HATPase_c"/>
    <property type="match status" value="1"/>
</dbReference>
<keyword evidence="6" id="KW-0479">Metal-binding</keyword>
<dbReference type="GO" id="GO:0003918">
    <property type="term" value="F:DNA topoisomerase type II (double strand cut, ATP-hydrolyzing) activity"/>
    <property type="evidence" value="ECO:0000318"/>
    <property type="project" value="GO_Central"/>
</dbReference>
<dbReference type="Gene3D" id="3.30.1360.40">
    <property type="match status" value="1"/>
</dbReference>
<dbReference type="EC" id="5.6.2.2" evidence="14"/>
<reference evidence="18 19" key="2">
    <citation type="journal article" date="2008" name="Nature">
        <title>The Phaeodactylum genome reveals the evolutionary history of diatom genomes.</title>
        <authorList>
            <person name="Bowler C."/>
            <person name="Allen A.E."/>
            <person name="Badger J.H."/>
            <person name="Grimwood J."/>
            <person name="Jabbari K."/>
            <person name="Kuo A."/>
            <person name="Maheswari U."/>
            <person name="Martens C."/>
            <person name="Maumus F."/>
            <person name="Otillar R.P."/>
            <person name="Rayko E."/>
            <person name="Salamov A."/>
            <person name="Vandepoele K."/>
            <person name="Beszteri B."/>
            <person name="Gruber A."/>
            <person name="Heijde M."/>
            <person name="Katinka M."/>
            <person name="Mock T."/>
            <person name="Valentin K."/>
            <person name="Verret F."/>
            <person name="Berges J.A."/>
            <person name="Brownlee C."/>
            <person name="Cadoret J.P."/>
            <person name="Chiovitti A."/>
            <person name="Choi C.J."/>
            <person name="Coesel S."/>
            <person name="De Martino A."/>
            <person name="Detter J.C."/>
            <person name="Durkin C."/>
            <person name="Falciatore A."/>
            <person name="Fournet J."/>
            <person name="Haruta M."/>
            <person name="Huysman M.J."/>
            <person name="Jenkins B.D."/>
            <person name="Jiroutova K."/>
            <person name="Jorgensen R.E."/>
            <person name="Joubert Y."/>
            <person name="Kaplan A."/>
            <person name="Kroger N."/>
            <person name="Kroth P.G."/>
            <person name="La Roche J."/>
            <person name="Lindquist E."/>
            <person name="Lommer M."/>
            <person name="Martin-Jezequel V."/>
            <person name="Lopez P.J."/>
            <person name="Lucas S."/>
            <person name="Mangogna M."/>
            <person name="McGinnis K."/>
            <person name="Medlin L.K."/>
            <person name="Montsant A."/>
            <person name="Oudot-Le Secq M.P."/>
            <person name="Napoli C."/>
            <person name="Obornik M."/>
            <person name="Parker M.S."/>
            <person name="Petit J.L."/>
            <person name="Porcel B.M."/>
            <person name="Poulsen N."/>
            <person name="Robison M."/>
            <person name="Rychlewski L."/>
            <person name="Rynearson T.A."/>
            <person name="Schmutz J."/>
            <person name="Shapiro H."/>
            <person name="Siaut M."/>
            <person name="Stanley M."/>
            <person name="Sussman M.R."/>
            <person name="Taylor A.R."/>
            <person name="Vardi A."/>
            <person name="von Dassow P."/>
            <person name="Vyverman W."/>
            <person name="Willis A."/>
            <person name="Wyrwicz L.S."/>
            <person name="Rokhsar D.S."/>
            <person name="Weissenbach J."/>
            <person name="Armbrust E.V."/>
            <person name="Green B.R."/>
            <person name="Van de Peer Y."/>
            <person name="Grigoriev I.V."/>
        </authorList>
    </citation>
    <scope>NUCLEOTIDE SEQUENCE [LARGE SCALE GENOMIC DNA]</scope>
    <source>
        <strain evidence="18 19">CCMP1335</strain>
    </source>
</reference>
<keyword evidence="15" id="KW-0175">Coiled coil</keyword>
<proteinExistence type="inferred from homology"/>
<dbReference type="CDD" id="cd16930">
    <property type="entry name" value="HATPase_TopII-like"/>
    <property type="match status" value="1"/>
</dbReference>
<dbReference type="CDD" id="cd00187">
    <property type="entry name" value="TOP4c"/>
    <property type="match status" value="1"/>
</dbReference>
<dbReference type="Pfam" id="PF00521">
    <property type="entry name" value="DNA_topoisoIV"/>
    <property type="match status" value="1"/>
</dbReference>
<dbReference type="InterPro" id="IPR031660">
    <property type="entry name" value="TOPRIM_C"/>
</dbReference>
<comment type="subcellular location">
    <subcellularLocation>
        <location evidence="4">Plastid</location>
        <location evidence="4">Chloroplast</location>
    </subcellularLocation>
</comment>
<dbReference type="Pfam" id="PF16898">
    <property type="entry name" value="TOPRIM_C"/>
    <property type="match status" value="1"/>
</dbReference>